<dbReference type="InterPro" id="IPR003821">
    <property type="entry name" value="DXP_reductoisomerase"/>
</dbReference>
<name>A0A517QDR4_9PLAN</name>
<keyword evidence="6 9" id="KW-0464">Manganese</keyword>
<keyword evidence="15" id="KW-1185">Reference proteome</keyword>
<comment type="function">
    <text evidence="9">Catalyzes the NADPH-dependent rearrangement and reduction of 1-deoxy-D-xylulose-5-phosphate (DXP) to 2-C-methyl-D-erythritol 4-phosphate (MEP).</text>
</comment>
<dbReference type="NCBIfam" id="TIGR00243">
    <property type="entry name" value="Dxr"/>
    <property type="match status" value="1"/>
</dbReference>
<evidence type="ECO:0000313" key="14">
    <source>
        <dbReference type="EMBL" id="QDV20793.1"/>
    </source>
</evidence>
<dbReference type="GO" id="GO:0016853">
    <property type="term" value="F:isomerase activity"/>
    <property type="evidence" value="ECO:0007669"/>
    <property type="project" value="UniProtKB-KW"/>
</dbReference>
<accession>A0A517QDR4</accession>
<reference evidence="13 15" key="1">
    <citation type="submission" date="2019-03" db="EMBL/GenBank/DDBJ databases">
        <title>Deep-cultivation of Planctomycetes and their phenomic and genomic characterization uncovers novel biology.</title>
        <authorList>
            <person name="Wiegand S."/>
            <person name="Jogler M."/>
            <person name="Boedeker C."/>
            <person name="Pinto D."/>
            <person name="Vollmers J."/>
            <person name="Rivas-Marin E."/>
            <person name="Kohn T."/>
            <person name="Peeters S.H."/>
            <person name="Heuer A."/>
            <person name="Rast P."/>
            <person name="Oberbeckmann S."/>
            <person name="Bunk B."/>
            <person name="Jeske O."/>
            <person name="Meyerdierks A."/>
            <person name="Storesund J.E."/>
            <person name="Kallscheuer N."/>
            <person name="Luecker S."/>
            <person name="Lage O.M."/>
            <person name="Pohl T."/>
            <person name="Merkel B.J."/>
            <person name="Hornburger P."/>
            <person name="Mueller R.-W."/>
            <person name="Bruemmer F."/>
            <person name="Labrenz M."/>
            <person name="Spormann A.M."/>
            <person name="Op den Camp H."/>
            <person name="Overmann J."/>
            <person name="Amann R."/>
            <person name="Jetten M.S.M."/>
            <person name="Mascher T."/>
            <person name="Medema M.H."/>
            <person name="Devos D.P."/>
            <person name="Kaster A.-K."/>
            <person name="Ovreas L."/>
            <person name="Rohde M."/>
            <person name="Galperin M.Y."/>
            <person name="Jogler C."/>
        </authorList>
    </citation>
    <scope>NUCLEOTIDE SEQUENCE [LARGE SCALE GENOMIC DNA]</scope>
    <source>
        <strain evidence="13 15">Enr10</strain>
        <strain evidence="14 16">Pan153</strain>
    </source>
</reference>
<evidence type="ECO:0000259" key="11">
    <source>
        <dbReference type="Pfam" id="PF08436"/>
    </source>
</evidence>
<dbReference type="EMBL" id="CP037421">
    <property type="protein sequence ID" value="QDT29759.1"/>
    <property type="molecule type" value="Genomic_DNA"/>
</dbReference>
<feature type="binding site" evidence="9">
    <location>
        <position position="259"/>
    </location>
    <ligand>
        <name>Mn(2+)</name>
        <dbReference type="ChEBI" id="CHEBI:29035"/>
    </ligand>
</feature>
<feature type="binding site" evidence="9">
    <location>
        <position position="52"/>
    </location>
    <ligand>
        <name>NADPH</name>
        <dbReference type="ChEBI" id="CHEBI:57783"/>
    </ligand>
</feature>
<evidence type="ECO:0000313" key="15">
    <source>
        <dbReference type="Proteomes" id="UP000315647"/>
    </source>
</evidence>
<feature type="domain" description="DXP reductoisomerase C-terminal" evidence="12">
    <location>
        <begin position="299"/>
        <end position="415"/>
    </location>
</feature>
<dbReference type="Proteomes" id="UP000320839">
    <property type="component" value="Chromosome"/>
</dbReference>
<comment type="similarity">
    <text evidence="2 9">Belongs to the DXR family.</text>
</comment>
<comment type="cofactor">
    <cofactor evidence="9">
        <name>Mg(2+)</name>
        <dbReference type="ChEBI" id="CHEBI:18420"/>
    </cofactor>
    <cofactor evidence="9">
        <name>Mn(2+)</name>
        <dbReference type="ChEBI" id="CHEBI:29035"/>
    </cofactor>
</comment>
<keyword evidence="7 9" id="KW-0414">Isoprene biosynthesis</keyword>
<dbReference type="EC" id="1.1.1.267" evidence="9"/>
<dbReference type="SUPFAM" id="SSF69055">
    <property type="entry name" value="1-deoxy-D-xylulose-5-phosphate reductoisomerase, C-terminal domain"/>
    <property type="match status" value="1"/>
</dbReference>
<dbReference type="HAMAP" id="MF_00183">
    <property type="entry name" value="DXP_reductoisom"/>
    <property type="match status" value="1"/>
</dbReference>
<organism evidence="13 15">
    <name type="scientific">Gimesia panareensis</name>
    <dbReference type="NCBI Taxonomy" id="2527978"/>
    <lineage>
        <taxon>Bacteria</taxon>
        <taxon>Pseudomonadati</taxon>
        <taxon>Planctomycetota</taxon>
        <taxon>Planctomycetia</taxon>
        <taxon>Planctomycetales</taxon>
        <taxon>Planctomycetaceae</taxon>
        <taxon>Gimesia</taxon>
    </lineage>
</organism>
<feature type="binding site" evidence="9">
    <location>
        <position position="53"/>
    </location>
    <ligand>
        <name>NADPH</name>
        <dbReference type="ChEBI" id="CHEBI:57783"/>
    </ligand>
</feature>
<dbReference type="Pfam" id="PF13288">
    <property type="entry name" value="DXPR_C"/>
    <property type="match status" value="1"/>
</dbReference>
<dbReference type="InterPro" id="IPR036291">
    <property type="entry name" value="NAD(P)-bd_dom_sf"/>
</dbReference>
<dbReference type="UniPathway" id="UPA00056">
    <property type="reaction ID" value="UER00092"/>
</dbReference>
<dbReference type="PANTHER" id="PTHR30525">
    <property type="entry name" value="1-DEOXY-D-XYLULOSE 5-PHOSPHATE REDUCTOISOMERASE"/>
    <property type="match status" value="1"/>
</dbReference>
<evidence type="ECO:0000259" key="12">
    <source>
        <dbReference type="Pfam" id="PF13288"/>
    </source>
</evidence>
<dbReference type="Gene3D" id="1.10.1740.10">
    <property type="match status" value="1"/>
</dbReference>
<feature type="domain" description="1-deoxy-D-xylulose 5-phosphate reductoisomerase N-terminal" evidence="10">
    <location>
        <begin position="44"/>
        <end position="170"/>
    </location>
</feature>
<feature type="binding site" evidence="9">
    <location>
        <position position="259"/>
    </location>
    <ligand>
        <name>1-deoxy-D-xylulose 5-phosphate</name>
        <dbReference type="ChEBI" id="CHEBI:57792"/>
    </ligand>
</feature>
<keyword evidence="13" id="KW-0413">Isomerase</keyword>
<evidence type="ECO:0000256" key="2">
    <source>
        <dbReference type="ARBA" id="ARBA00006825"/>
    </source>
</evidence>
<dbReference type="FunFam" id="3.40.50.720:FF:000045">
    <property type="entry name" value="1-deoxy-D-xylulose 5-phosphate reductoisomerase"/>
    <property type="match status" value="1"/>
</dbReference>
<comment type="pathway">
    <text evidence="1 9">Isoprenoid biosynthesis; isopentenyl diphosphate biosynthesis via DXP pathway; isopentenyl diphosphate from 1-deoxy-D-xylulose 5-phosphate: step 1/6.</text>
</comment>
<feature type="binding site" evidence="9">
    <location>
        <position position="50"/>
    </location>
    <ligand>
        <name>NADPH</name>
        <dbReference type="ChEBI" id="CHEBI:57783"/>
    </ligand>
</feature>
<evidence type="ECO:0000313" key="16">
    <source>
        <dbReference type="Proteomes" id="UP000320839"/>
    </source>
</evidence>
<feature type="binding site" evidence="9">
    <location>
        <position position="256"/>
    </location>
    <ligand>
        <name>1-deoxy-D-xylulose 5-phosphate</name>
        <dbReference type="ChEBI" id="CHEBI:57792"/>
    </ligand>
</feature>
<feature type="binding site" evidence="9">
    <location>
        <position position="163"/>
    </location>
    <ligand>
        <name>1-deoxy-D-xylulose 5-phosphate</name>
        <dbReference type="ChEBI" id="CHEBI:57792"/>
    </ligand>
</feature>
<feature type="binding site" evidence="9">
    <location>
        <position position="214"/>
    </location>
    <ligand>
        <name>1-deoxy-D-xylulose 5-phosphate</name>
        <dbReference type="ChEBI" id="CHEBI:57792"/>
    </ligand>
</feature>
<dbReference type="GO" id="GO:0070402">
    <property type="term" value="F:NADPH binding"/>
    <property type="evidence" value="ECO:0007669"/>
    <property type="project" value="InterPro"/>
</dbReference>
<keyword evidence="4 9" id="KW-0521">NADP</keyword>
<feature type="domain" description="1-deoxy-D-xylulose 5-phosphate reductoisomerase C-terminal" evidence="11">
    <location>
        <begin position="184"/>
        <end position="267"/>
    </location>
</feature>
<evidence type="ECO:0000256" key="9">
    <source>
        <dbReference type="HAMAP-Rule" id="MF_00183"/>
    </source>
</evidence>
<keyword evidence="9" id="KW-0460">Magnesium</keyword>
<dbReference type="PIRSF" id="PIRSF006205">
    <property type="entry name" value="Dxp_reductismrs"/>
    <property type="match status" value="1"/>
</dbReference>
<evidence type="ECO:0000256" key="5">
    <source>
        <dbReference type="ARBA" id="ARBA00023002"/>
    </source>
</evidence>
<dbReference type="InterPro" id="IPR013512">
    <property type="entry name" value="DXP_reductoisomerase_N"/>
</dbReference>
<dbReference type="InterPro" id="IPR036169">
    <property type="entry name" value="DXPR_C_sf"/>
</dbReference>
<comment type="catalytic activity">
    <reaction evidence="8">
        <text>2-C-methyl-D-erythritol 4-phosphate + NADP(+) = 1-deoxy-D-xylulose 5-phosphate + NADPH + H(+)</text>
        <dbReference type="Rhea" id="RHEA:13717"/>
        <dbReference type="ChEBI" id="CHEBI:15378"/>
        <dbReference type="ChEBI" id="CHEBI:57783"/>
        <dbReference type="ChEBI" id="CHEBI:57792"/>
        <dbReference type="ChEBI" id="CHEBI:58262"/>
        <dbReference type="ChEBI" id="CHEBI:58349"/>
        <dbReference type="EC" id="1.1.1.267"/>
    </reaction>
    <physiologicalReaction direction="right-to-left" evidence="8">
        <dbReference type="Rhea" id="RHEA:13719"/>
    </physiologicalReaction>
</comment>
<evidence type="ECO:0000256" key="3">
    <source>
        <dbReference type="ARBA" id="ARBA00022723"/>
    </source>
</evidence>
<sequence length="423" mass="46227">MRIRWWLGQKNSTEACLFSTLLKKLKQQSTSPTEDEKQGRMKRIAVLGSTGSIGTSTLDVIASHAQEMQITAMTAHSSWKQLAEQSRQFKPRWAVLSNPALKSEVDLSAFPSETEVLFGHDQIEQVAASDEVDTVICGIVGAAGLRGAWAAIEAGKTIGIANKETLVVAGPLIMDLAERSGATLLPVDSEHNAIFQALRAGSAQEVKQVILTASGGPFRGASPAELENVTPEKALAHPTWDMGPKITVDSATMMNKALEIIEAKWLFQLSVDQISVVVHPQSIVHSMVEFVDGSVIAQLSPPDMRLPIQYALTYPVRTEGLNPPMDWSRSFELSFEPPDLEAFPALRLGFEVAAQGGTCGAVLNAANEAAVERFLTGDLRFCDIATSCEQVLKSHHFEPHPSLDKLFELDRWAREEIKRWKSC</sequence>
<dbReference type="PANTHER" id="PTHR30525:SF0">
    <property type="entry name" value="1-DEOXY-D-XYLULOSE 5-PHOSPHATE REDUCTOISOMERASE, CHLOROPLASTIC"/>
    <property type="match status" value="1"/>
</dbReference>
<feature type="binding site" evidence="9">
    <location>
        <position position="255"/>
    </location>
    <ligand>
        <name>1-deoxy-D-xylulose 5-phosphate</name>
        <dbReference type="ChEBI" id="CHEBI:57792"/>
    </ligand>
</feature>
<dbReference type="Proteomes" id="UP000315647">
    <property type="component" value="Chromosome"/>
</dbReference>
<evidence type="ECO:0000259" key="10">
    <source>
        <dbReference type="Pfam" id="PF02670"/>
    </source>
</evidence>
<comment type="caution">
    <text evidence="9">Lacks conserved residue(s) required for the propagation of feature annotation.</text>
</comment>
<evidence type="ECO:0000313" key="13">
    <source>
        <dbReference type="EMBL" id="QDT29759.1"/>
    </source>
</evidence>
<feature type="binding site" evidence="9">
    <location>
        <position position="189"/>
    </location>
    <ligand>
        <name>1-deoxy-D-xylulose 5-phosphate</name>
        <dbReference type="ChEBI" id="CHEBI:57792"/>
    </ligand>
</feature>
<feature type="binding site" evidence="9">
    <location>
        <position position="250"/>
    </location>
    <ligand>
        <name>1-deoxy-D-xylulose 5-phosphate</name>
        <dbReference type="ChEBI" id="CHEBI:57792"/>
    </ligand>
</feature>
<feature type="binding site" evidence="9">
    <location>
        <position position="237"/>
    </location>
    <ligand>
        <name>1-deoxy-D-xylulose 5-phosphate</name>
        <dbReference type="ChEBI" id="CHEBI:57792"/>
    </ligand>
</feature>
<dbReference type="SUPFAM" id="SSF55347">
    <property type="entry name" value="Glyceraldehyde-3-phosphate dehydrogenase-like, C-terminal domain"/>
    <property type="match status" value="1"/>
</dbReference>
<dbReference type="GO" id="GO:0051484">
    <property type="term" value="P:isopentenyl diphosphate biosynthetic process, methylerythritol 4-phosphate pathway involved in terpenoid biosynthetic process"/>
    <property type="evidence" value="ECO:0007669"/>
    <property type="project" value="TreeGrafter"/>
</dbReference>
<dbReference type="GO" id="GO:0030145">
    <property type="term" value="F:manganese ion binding"/>
    <property type="evidence" value="ECO:0007669"/>
    <property type="project" value="TreeGrafter"/>
</dbReference>
<evidence type="ECO:0000256" key="7">
    <source>
        <dbReference type="ARBA" id="ARBA00023229"/>
    </source>
</evidence>
<dbReference type="SUPFAM" id="SSF51735">
    <property type="entry name" value="NAD(P)-binding Rossmann-fold domains"/>
    <property type="match status" value="1"/>
</dbReference>
<evidence type="ECO:0000256" key="1">
    <source>
        <dbReference type="ARBA" id="ARBA00005094"/>
    </source>
</evidence>
<dbReference type="InterPro" id="IPR013644">
    <property type="entry name" value="DXP_reductoisomerase_C"/>
</dbReference>
<evidence type="ECO:0000256" key="8">
    <source>
        <dbReference type="ARBA" id="ARBA00048543"/>
    </source>
</evidence>
<dbReference type="AlphaFoldDB" id="A0A517QDR4"/>
<dbReference type="InterPro" id="IPR026877">
    <property type="entry name" value="DXPR_C"/>
</dbReference>
<feature type="binding site" evidence="9">
    <location>
        <position position="162"/>
    </location>
    <ligand>
        <name>NADPH</name>
        <dbReference type="ChEBI" id="CHEBI:57783"/>
    </ligand>
</feature>
<dbReference type="Pfam" id="PF02670">
    <property type="entry name" value="DXP_reductoisom"/>
    <property type="match status" value="1"/>
</dbReference>
<evidence type="ECO:0000256" key="6">
    <source>
        <dbReference type="ARBA" id="ARBA00023211"/>
    </source>
</evidence>
<feature type="binding site" evidence="9">
    <location>
        <position position="188"/>
    </location>
    <ligand>
        <name>Mn(2+)</name>
        <dbReference type="ChEBI" id="CHEBI:29035"/>
    </ligand>
</feature>
<dbReference type="Gene3D" id="3.40.50.720">
    <property type="entry name" value="NAD(P)-binding Rossmann-like Domain"/>
    <property type="match status" value="1"/>
</dbReference>
<feature type="binding site" evidence="9">
    <location>
        <position position="243"/>
    </location>
    <ligand>
        <name>NADPH</name>
        <dbReference type="ChEBI" id="CHEBI:57783"/>
    </ligand>
</feature>
<dbReference type="Pfam" id="PF08436">
    <property type="entry name" value="DXP_redisom_C"/>
    <property type="match status" value="1"/>
</dbReference>
<feature type="binding site" evidence="9">
    <location>
        <position position="190"/>
    </location>
    <ligand>
        <name>Mn(2+)</name>
        <dbReference type="ChEBI" id="CHEBI:29035"/>
    </ligand>
</feature>
<gene>
    <name evidence="9 13" type="primary">dxr</name>
    <name evidence="13" type="ORF">Enr10x_51140</name>
    <name evidence="14" type="ORF">Pan153_54720</name>
</gene>
<accession>A0A518FWN2</accession>
<keyword evidence="5 9" id="KW-0560">Oxidoreductase</keyword>
<feature type="binding site" evidence="9">
    <location>
        <position position="190"/>
    </location>
    <ligand>
        <name>1-deoxy-D-xylulose 5-phosphate</name>
        <dbReference type="ChEBI" id="CHEBI:57792"/>
    </ligand>
</feature>
<proteinExistence type="inferred from homology"/>
<dbReference type="GO" id="GO:0030604">
    <property type="term" value="F:1-deoxy-D-xylulose-5-phosphate reductoisomerase activity"/>
    <property type="evidence" value="ECO:0007669"/>
    <property type="project" value="UniProtKB-UniRule"/>
</dbReference>
<protein>
    <recommendedName>
        <fullName evidence="9">1-deoxy-D-xylulose 5-phosphate reductoisomerase</fullName>
        <shortName evidence="9">DXP reductoisomerase</shortName>
        <ecNumber evidence="9">1.1.1.267</ecNumber>
    </recommendedName>
    <alternativeName>
        <fullName evidence="9">1-deoxyxylulose-5-phosphate reductoisomerase</fullName>
    </alternativeName>
    <alternativeName>
        <fullName evidence="9">2-C-methyl-D-erythritol 4-phosphate synthase</fullName>
    </alternativeName>
</protein>
<dbReference type="EMBL" id="CP036317">
    <property type="protein sequence ID" value="QDV20793.1"/>
    <property type="molecule type" value="Genomic_DNA"/>
</dbReference>
<evidence type="ECO:0000256" key="4">
    <source>
        <dbReference type="ARBA" id="ARBA00022857"/>
    </source>
</evidence>
<feature type="binding site" evidence="9">
    <location>
        <position position="164"/>
    </location>
    <ligand>
        <name>NADPH</name>
        <dbReference type="ChEBI" id="CHEBI:57783"/>
    </ligand>
</feature>
<keyword evidence="3 9" id="KW-0479">Metal-binding</keyword>
<feature type="binding site" evidence="9">
    <location>
        <position position="51"/>
    </location>
    <ligand>
        <name>NADPH</name>
        <dbReference type="ChEBI" id="CHEBI:57783"/>
    </ligand>
</feature>